<dbReference type="PROSITE" id="PS51380">
    <property type="entry name" value="EXS"/>
    <property type="match status" value="1"/>
</dbReference>
<gene>
    <name evidence="7" type="ORF">M427DRAFT_33110</name>
</gene>
<feature type="compositionally biased region" description="Low complexity" evidence="5">
    <location>
        <begin position="144"/>
        <end position="158"/>
    </location>
</feature>
<accession>A0A139ACE8</accession>
<dbReference type="AlphaFoldDB" id="A0A139ACE8"/>
<dbReference type="Proteomes" id="UP000070544">
    <property type="component" value="Unassembled WGS sequence"/>
</dbReference>
<evidence type="ECO:0000256" key="2">
    <source>
        <dbReference type="ARBA" id="ARBA00022692"/>
    </source>
</evidence>
<keyword evidence="2" id="KW-0812">Transmembrane</keyword>
<organism evidence="7 8">
    <name type="scientific">Gonapodya prolifera (strain JEL478)</name>
    <name type="common">Monoblepharis prolifera</name>
    <dbReference type="NCBI Taxonomy" id="1344416"/>
    <lineage>
        <taxon>Eukaryota</taxon>
        <taxon>Fungi</taxon>
        <taxon>Fungi incertae sedis</taxon>
        <taxon>Chytridiomycota</taxon>
        <taxon>Chytridiomycota incertae sedis</taxon>
        <taxon>Monoblepharidomycetes</taxon>
        <taxon>Monoblepharidales</taxon>
        <taxon>Gonapodyaceae</taxon>
        <taxon>Gonapodya</taxon>
    </lineage>
</organism>
<protein>
    <recommendedName>
        <fullName evidence="6">EXS domain-containing protein</fullName>
    </recommendedName>
</protein>
<evidence type="ECO:0000256" key="4">
    <source>
        <dbReference type="ARBA" id="ARBA00023136"/>
    </source>
</evidence>
<keyword evidence="4" id="KW-0472">Membrane</keyword>
<feature type="region of interest" description="Disordered" evidence="5">
    <location>
        <begin position="1"/>
        <end position="22"/>
    </location>
</feature>
<evidence type="ECO:0000256" key="3">
    <source>
        <dbReference type="ARBA" id="ARBA00022989"/>
    </source>
</evidence>
<name>A0A139ACE8_GONPJ</name>
<feature type="region of interest" description="Disordered" evidence="5">
    <location>
        <begin position="115"/>
        <end position="170"/>
    </location>
</feature>
<dbReference type="Pfam" id="PF03124">
    <property type="entry name" value="EXS"/>
    <property type="match status" value="1"/>
</dbReference>
<evidence type="ECO:0000256" key="1">
    <source>
        <dbReference type="ARBA" id="ARBA00004141"/>
    </source>
</evidence>
<dbReference type="OMA" id="LVIWNYW"/>
<dbReference type="OrthoDB" id="2159384at2759"/>
<reference evidence="7 8" key="1">
    <citation type="journal article" date="2015" name="Genome Biol. Evol.">
        <title>Phylogenomic analyses indicate that early fungi evolved digesting cell walls of algal ancestors of land plants.</title>
        <authorList>
            <person name="Chang Y."/>
            <person name="Wang S."/>
            <person name="Sekimoto S."/>
            <person name="Aerts A.L."/>
            <person name="Choi C."/>
            <person name="Clum A."/>
            <person name="LaButti K.M."/>
            <person name="Lindquist E.A."/>
            <person name="Yee Ngan C."/>
            <person name="Ohm R.A."/>
            <person name="Salamov A.A."/>
            <person name="Grigoriev I.V."/>
            <person name="Spatafora J.W."/>
            <person name="Berbee M.L."/>
        </authorList>
    </citation>
    <scope>NUCLEOTIDE SEQUENCE [LARGE SCALE GENOMIC DNA]</scope>
    <source>
        <strain evidence="7 8">JEL478</strain>
    </source>
</reference>
<dbReference type="GO" id="GO:0005737">
    <property type="term" value="C:cytoplasm"/>
    <property type="evidence" value="ECO:0007669"/>
    <property type="project" value="TreeGrafter"/>
</dbReference>
<evidence type="ECO:0000256" key="5">
    <source>
        <dbReference type="SAM" id="MobiDB-lite"/>
    </source>
</evidence>
<keyword evidence="3" id="KW-1133">Transmembrane helix</keyword>
<evidence type="ECO:0000313" key="8">
    <source>
        <dbReference type="Proteomes" id="UP000070544"/>
    </source>
</evidence>
<feature type="domain" description="EXS" evidence="6">
    <location>
        <begin position="308"/>
        <end position="547"/>
    </location>
</feature>
<dbReference type="InterPro" id="IPR004342">
    <property type="entry name" value="EXS_C"/>
</dbReference>
<feature type="compositionally biased region" description="Basic and acidic residues" evidence="5">
    <location>
        <begin position="1"/>
        <end position="10"/>
    </location>
</feature>
<feature type="compositionally biased region" description="Polar residues" evidence="5">
    <location>
        <begin position="115"/>
        <end position="134"/>
    </location>
</feature>
<evidence type="ECO:0000313" key="7">
    <source>
        <dbReference type="EMBL" id="KXS14418.1"/>
    </source>
</evidence>
<evidence type="ECO:0000259" key="6">
    <source>
        <dbReference type="PROSITE" id="PS51380"/>
    </source>
</evidence>
<comment type="subcellular location">
    <subcellularLocation>
        <location evidence="1">Membrane</location>
        <topology evidence="1">Multi-pass membrane protein</topology>
    </subcellularLocation>
</comment>
<dbReference type="PANTHER" id="PTHR10783">
    <property type="entry name" value="XENOTROPIC AND POLYTROPIC RETROVIRUS RECEPTOR 1-RELATED"/>
    <property type="match status" value="1"/>
</dbReference>
<dbReference type="EMBL" id="KQ965769">
    <property type="protein sequence ID" value="KXS14418.1"/>
    <property type="molecule type" value="Genomic_DNA"/>
</dbReference>
<dbReference type="PANTHER" id="PTHR10783:SF46">
    <property type="entry name" value="PROTEIN ERD1 HOMOLOG 2"/>
    <property type="match status" value="1"/>
</dbReference>
<proteinExistence type="predicted"/>
<keyword evidence="8" id="KW-1185">Reference proteome</keyword>
<sequence>MGRRSSDEIRPVPSSHPPSSPPSMPPLLRLLSLAAFLILAIVLLTSLPSLALFLSSLPSGYHVLLYAVLGVWCWTANVAGLVWAGIDVERVFAVTGIGHANERLGGNVAIASPTRHSATPSLTPRTVSENSENSAVLEVEQETTELVSPSRVTRSPSPKLQASEPGSADSFASTRSLYSISIALSSITLFSITLYTFVLSTSHEESAAMLPPITWALVLGLIYVPLDIVERKERQKFVHHAHIYPLCSITKNALLRIIDIRIMQVVPFSDVVLADILCSFSRVFGDLHVSINELLFDAEPSFSQSTEPLWRTHDVVFTLFVSIPPIIRIRQCLSEYFLLPAKHPDRRRHLANTLKYVVSLLPNVAATWAARAQDRARDAPQGEEQDALWHLNRAVTVWLATSVVSAVYGLWWDVRMDWDLGQWPGAATATSAALPLNASGSASFPPLLRPTLHFRPHLVYYIALILDTFGRFAFLIKLIPVHYAIAWDVDRSSDVEATWAALDGLAGLDAALKVVEVARRWMWVYVRVEKEYTGMTQAAHPRGLMVV</sequence>
<dbReference type="GO" id="GO:0016020">
    <property type="term" value="C:membrane"/>
    <property type="evidence" value="ECO:0007669"/>
    <property type="project" value="UniProtKB-SubCell"/>
</dbReference>